<reference evidence="1" key="1">
    <citation type="journal article" date="2013" name="BMC Genomics">
        <title>Unscrambling butterfly oogenesis.</title>
        <authorList>
            <person name="Carter J.M."/>
            <person name="Baker S.C."/>
            <person name="Pink R."/>
            <person name="Carter D.R."/>
            <person name="Collins A."/>
            <person name="Tomlin J."/>
            <person name="Gibbs M."/>
            <person name="Breuker C.J."/>
        </authorList>
    </citation>
    <scope>NUCLEOTIDE SEQUENCE</scope>
    <source>
        <tissue evidence="1">Ovary</tissue>
    </source>
</reference>
<dbReference type="EMBL" id="GAIX01012184">
    <property type="protein sequence ID" value="JAA80376.1"/>
    <property type="molecule type" value="Transcribed_RNA"/>
</dbReference>
<proteinExistence type="predicted"/>
<name>S4NNQ7_9NEOP</name>
<evidence type="ECO:0000313" key="1">
    <source>
        <dbReference type="EMBL" id="JAA80376.1"/>
    </source>
</evidence>
<organism evidence="1">
    <name type="scientific">Pararge aegeria</name>
    <name type="common">speckled wood butterfly</name>
    <dbReference type="NCBI Taxonomy" id="116150"/>
    <lineage>
        <taxon>Eukaryota</taxon>
        <taxon>Metazoa</taxon>
        <taxon>Ecdysozoa</taxon>
        <taxon>Arthropoda</taxon>
        <taxon>Hexapoda</taxon>
        <taxon>Insecta</taxon>
        <taxon>Pterygota</taxon>
        <taxon>Neoptera</taxon>
        <taxon>Endopterygota</taxon>
        <taxon>Lepidoptera</taxon>
        <taxon>Glossata</taxon>
        <taxon>Ditrysia</taxon>
        <taxon>Papilionoidea</taxon>
        <taxon>Nymphalidae</taxon>
        <taxon>Satyrinae</taxon>
        <taxon>Satyrini</taxon>
        <taxon>Parargina</taxon>
        <taxon>Pararge</taxon>
    </lineage>
</organism>
<protein>
    <submittedName>
        <fullName evidence="1">Uncharacterized protein</fullName>
    </submittedName>
</protein>
<reference evidence="1" key="2">
    <citation type="submission" date="2013-05" db="EMBL/GenBank/DDBJ databases">
        <authorList>
            <person name="Carter J.-M."/>
            <person name="Baker S.C."/>
            <person name="Pink R."/>
            <person name="Carter D.R.F."/>
            <person name="Collins A."/>
            <person name="Tomlin J."/>
            <person name="Gibbs M."/>
            <person name="Breuker C.J."/>
        </authorList>
    </citation>
    <scope>NUCLEOTIDE SEQUENCE</scope>
    <source>
        <tissue evidence="1">Ovary</tissue>
    </source>
</reference>
<sequence length="198" mass="22460">MCCKGVVGNLKMDYDQGVLLYRKDSCILQVMLKQIEGVLKCVQRARNVEHALYNTRNLISLYNSISYKDTGSQQEKHRCDCQIVLMQVIVYGLNVCANMLNTGKLTDTQTDILGVCRSGVQVLYQYAIRDVEFASQLGHNEGHLLELCEILKGFEHADIYSSMLSEITSTFQAASEDQPTHYHRQAWLSSFQNCTMTD</sequence>
<dbReference type="AlphaFoldDB" id="S4NNQ7"/>
<accession>S4NNQ7</accession>